<evidence type="ECO:0000313" key="3">
    <source>
        <dbReference type="EMBL" id="GLR18297.1"/>
    </source>
</evidence>
<keyword evidence="4" id="KW-1185">Reference proteome</keyword>
<evidence type="ECO:0000259" key="2">
    <source>
        <dbReference type="Pfam" id="PF17517"/>
    </source>
</evidence>
<evidence type="ECO:0000313" key="4">
    <source>
        <dbReference type="Proteomes" id="UP001156666"/>
    </source>
</evidence>
<dbReference type="AlphaFoldDB" id="A0AA37WF99"/>
<dbReference type="Proteomes" id="UP001156666">
    <property type="component" value="Unassembled WGS sequence"/>
</dbReference>
<proteinExistence type="predicted"/>
<dbReference type="PANTHER" id="PTHR46534:SF1">
    <property type="entry name" value="IGGFC-BINDING PROTEIN N-TERMINAL DOMAIN-CONTAINING PROTEIN"/>
    <property type="match status" value="1"/>
</dbReference>
<dbReference type="InterPro" id="IPR035234">
    <property type="entry name" value="IgGFc-bd_N"/>
</dbReference>
<dbReference type="InterPro" id="IPR026341">
    <property type="entry name" value="T9SS_type_B"/>
</dbReference>
<dbReference type="InterPro" id="IPR013783">
    <property type="entry name" value="Ig-like_fold"/>
</dbReference>
<dbReference type="EMBL" id="BSOH01000020">
    <property type="protein sequence ID" value="GLR18297.1"/>
    <property type="molecule type" value="Genomic_DNA"/>
</dbReference>
<sequence>MLKALGIISLLFLCLSLSSQTNEGNEFWFGFMEHIDINNNEKVVMITSKFNTSGRVSIPNRNWTETYTVAAGQVIVITLPDLTENIGSESFDNTGVQVVSDLPVSVYIHQYHQFRSEASVVLPVNSIGSSYFAMTYQGVYNQGQDYPSEFLIVAVADETIIEIELSDRIKSGKAAGEKINITLDKGETYQVQAANASGDLSGTYIKGDKNFAFFSGNSWTEVPNGCNARDNLMEQMYAVGTWGKKFVTVPSAKMSFDIFRIMAAENNTQISIESSNGNVENIILSKGKFVEKRYSSAKLIEANKPIQVGHFIVGSDCGGYSIGDPSMLMLNSVTQTRDTVTLFNSRLQDIQENYINIIAFTSDIPLITVDGGGIPNSAEIEAVGADGLYSFIRLEVRAGAHTIISEGCGVIASAYGYGPAESYAYSGGASFNTINVNPIPDGGCLNDTVFFDANLPEERYSFLWDLGNDIIRTDRSFEMYYDELGSFPAMLIITDDCIGTVDTFNKDIVISLRQGVETIGDVMVCEEERFELGATDVANASYLWTGPNGFLSEEQFPEISESELSHNGQYSVVGIVSGCATYPSISNVDIFPLPNPDFNQDVFYCNLRTEIFLNPGDFETYQWHDGTSDQEFLVDGDGFYAVTVSNEFGCFQEVNISMEERCPTEFFIPNVFSPNDDGINDIWRIEGHDITSFSLLVKDRWGEIVYESMDETIGWDGQFHGKIAISDVYFYELHVSGFRENGDVYEEDVLGTVTLLR</sequence>
<feature type="domain" description="IgGFc-binding protein N-terminal" evidence="2">
    <location>
        <begin position="118"/>
        <end position="407"/>
    </location>
</feature>
<dbReference type="InterPro" id="IPR035986">
    <property type="entry name" value="PKD_dom_sf"/>
</dbReference>
<dbReference type="PANTHER" id="PTHR46534">
    <property type="entry name" value="IGGFC_BINDING DOMAIN-CONTAINING PROTEIN"/>
    <property type="match status" value="1"/>
</dbReference>
<comment type="caution">
    <text evidence="3">The sequence shown here is derived from an EMBL/GenBank/DDBJ whole genome shotgun (WGS) entry which is preliminary data.</text>
</comment>
<gene>
    <name evidence="3" type="ORF">GCM10007940_29130</name>
</gene>
<keyword evidence="1" id="KW-0732">Signal</keyword>
<dbReference type="NCBIfam" id="TIGR04131">
    <property type="entry name" value="Bac_Flav_CTERM"/>
    <property type="match status" value="1"/>
</dbReference>
<protein>
    <recommendedName>
        <fullName evidence="2">IgGFc-binding protein N-terminal domain-containing protein</fullName>
    </recommendedName>
</protein>
<dbReference type="Gene3D" id="2.60.40.10">
    <property type="entry name" value="Immunoglobulins"/>
    <property type="match status" value="1"/>
</dbReference>
<evidence type="ECO:0000256" key="1">
    <source>
        <dbReference type="SAM" id="SignalP"/>
    </source>
</evidence>
<feature type="chain" id="PRO_5041281306" description="IgGFc-binding protein N-terminal domain-containing protein" evidence="1">
    <location>
        <begin position="22"/>
        <end position="757"/>
    </location>
</feature>
<reference evidence="3" key="1">
    <citation type="journal article" date="2014" name="Int. J. Syst. Evol. Microbiol.">
        <title>Complete genome sequence of Corynebacterium casei LMG S-19264T (=DSM 44701T), isolated from a smear-ripened cheese.</title>
        <authorList>
            <consortium name="US DOE Joint Genome Institute (JGI-PGF)"/>
            <person name="Walter F."/>
            <person name="Albersmeier A."/>
            <person name="Kalinowski J."/>
            <person name="Ruckert C."/>
        </authorList>
    </citation>
    <scope>NUCLEOTIDE SEQUENCE</scope>
    <source>
        <strain evidence="3">NBRC 108769</strain>
    </source>
</reference>
<dbReference type="Pfam" id="PF17517">
    <property type="entry name" value="IgGFc_binding"/>
    <property type="match status" value="1"/>
</dbReference>
<feature type="signal peptide" evidence="1">
    <location>
        <begin position="1"/>
        <end position="21"/>
    </location>
</feature>
<accession>A0AA37WF99</accession>
<dbReference type="RefSeq" id="WP_235293661.1">
    <property type="nucleotide sequence ID" value="NZ_BSOH01000020.1"/>
</dbReference>
<dbReference type="SUPFAM" id="SSF49299">
    <property type="entry name" value="PKD domain"/>
    <property type="match status" value="1"/>
</dbReference>
<dbReference type="Pfam" id="PF13585">
    <property type="entry name" value="CHU_C"/>
    <property type="match status" value="1"/>
</dbReference>
<reference evidence="3" key="2">
    <citation type="submission" date="2023-01" db="EMBL/GenBank/DDBJ databases">
        <title>Draft genome sequence of Portibacter lacus strain NBRC 108769.</title>
        <authorList>
            <person name="Sun Q."/>
            <person name="Mori K."/>
        </authorList>
    </citation>
    <scope>NUCLEOTIDE SEQUENCE</scope>
    <source>
        <strain evidence="3">NBRC 108769</strain>
    </source>
</reference>
<name>A0AA37WF99_9BACT</name>
<organism evidence="3 4">
    <name type="scientific">Portibacter lacus</name>
    <dbReference type="NCBI Taxonomy" id="1099794"/>
    <lineage>
        <taxon>Bacteria</taxon>
        <taxon>Pseudomonadati</taxon>
        <taxon>Bacteroidota</taxon>
        <taxon>Saprospiria</taxon>
        <taxon>Saprospirales</taxon>
        <taxon>Haliscomenobacteraceae</taxon>
        <taxon>Portibacter</taxon>
    </lineage>
</organism>